<dbReference type="GeneID" id="64591001"/>
<feature type="signal peptide" evidence="2">
    <location>
        <begin position="1"/>
        <end position="16"/>
    </location>
</feature>
<keyword evidence="5" id="KW-1185">Reference proteome</keyword>
<evidence type="ECO:0000259" key="3">
    <source>
        <dbReference type="Pfam" id="PF05699"/>
    </source>
</evidence>
<gene>
    <name evidence="4" type="ORF">HD556DRAFT_1228619</name>
</gene>
<dbReference type="GO" id="GO:0046983">
    <property type="term" value="F:protein dimerization activity"/>
    <property type="evidence" value="ECO:0007669"/>
    <property type="project" value="InterPro"/>
</dbReference>
<dbReference type="OrthoDB" id="3270175at2759"/>
<name>A0A9P7DSN9_9AGAM</name>
<dbReference type="AlphaFoldDB" id="A0A9P7DSN9"/>
<accession>A0A9P7DSN9</accession>
<evidence type="ECO:0000256" key="2">
    <source>
        <dbReference type="SAM" id="SignalP"/>
    </source>
</evidence>
<reference evidence="4" key="1">
    <citation type="journal article" date="2020" name="New Phytol.">
        <title>Comparative genomics reveals dynamic genome evolution in host specialist ectomycorrhizal fungi.</title>
        <authorList>
            <person name="Lofgren L.A."/>
            <person name="Nguyen N.H."/>
            <person name="Vilgalys R."/>
            <person name="Ruytinx J."/>
            <person name="Liao H.L."/>
            <person name="Branco S."/>
            <person name="Kuo A."/>
            <person name="LaButti K."/>
            <person name="Lipzen A."/>
            <person name="Andreopoulos W."/>
            <person name="Pangilinan J."/>
            <person name="Riley R."/>
            <person name="Hundley H."/>
            <person name="Na H."/>
            <person name="Barry K."/>
            <person name="Grigoriev I.V."/>
            <person name="Stajich J.E."/>
            <person name="Kennedy P.G."/>
        </authorList>
    </citation>
    <scope>NUCLEOTIDE SEQUENCE</scope>
    <source>
        <strain evidence="4">S12</strain>
    </source>
</reference>
<organism evidence="4 5">
    <name type="scientific">Suillus plorans</name>
    <dbReference type="NCBI Taxonomy" id="116603"/>
    <lineage>
        <taxon>Eukaryota</taxon>
        <taxon>Fungi</taxon>
        <taxon>Dikarya</taxon>
        <taxon>Basidiomycota</taxon>
        <taxon>Agaricomycotina</taxon>
        <taxon>Agaricomycetes</taxon>
        <taxon>Agaricomycetidae</taxon>
        <taxon>Boletales</taxon>
        <taxon>Suillineae</taxon>
        <taxon>Suillaceae</taxon>
        <taxon>Suillus</taxon>
    </lineage>
</organism>
<dbReference type="InterPro" id="IPR012337">
    <property type="entry name" value="RNaseH-like_sf"/>
</dbReference>
<evidence type="ECO:0000313" key="4">
    <source>
        <dbReference type="EMBL" id="KAG1802186.1"/>
    </source>
</evidence>
<evidence type="ECO:0000256" key="1">
    <source>
        <dbReference type="SAM" id="MobiDB-lite"/>
    </source>
</evidence>
<dbReference type="Proteomes" id="UP000719766">
    <property type="component" value="Unassembled WGS sequence"/>
</dbReference>
<dbReference type="Pfam" id="PF05699">
    <property type="entry name" value="Dimer_Tnp_hAT"/>
    <property type="match status" value="1"/>
</dbReference>
<feature type="compositionally biased region" description="Basic and acidic residues" evidence="1">
    <location>
        <begin position="54"/>
        <end position="74"/>
    </location>
</feature>
<feature type="chain" id="PRO_5040109813" description="HAT C-terminal dimerisation domain-containing protein" evidence="2">
    <location>
        <begin position="17"/>
        <end position="74"/>
    </location>
</feature>
<sequence length="74" mass="8444">FPILSCIALDYLLVQGSSVPCEQAFLDAGLTNTKQHARLLPKNFGDIQTVKGKYKQEQRHRDTERADKEAVERR</sequence>
<dbReference type="EMBL" id="JABBWE010000006">
    <property type="protein sequence ID" value="KAG1802186.1"/>
    <property type="molecule type" value="Genomic_DNA"/>
</dbReference>
<evidence type="ECO:0000313" key="5">
    <source>
        <dbReference type="Proteomes" id="UP000719766"/>
    </source>
</evidence>
<dbReference type="SUPFAM" id="SSF53098">
    <property type="entry name" value="Ribonuclease H-like"/>
    <property type="match status" value="1"/>
</dbReference>
<feature type="region of interest" description="Disordered" evidence="1">
    <location>
        <begin position="51"/>
        <end position="74"/>
    </location>
</feature>
<dbReference type="RefSeq" id="XP_041165378.1">
    <property type="nucleotide sequence ID" value="XM_041297237.1"/>
</dbReference>
<feature type="domain" description="HAT C-terminal dimerisation" evidence="3">
    <location>
        <begin position="1"/>
        <end position="50"/>
    </location>
</feature>
<feature type="non-terminal residue" evidence="4">
    <location>
        <position position="1"/>
    </location>
</feature>
<protein>
    <recommendedName>
        <fullName evidence="3">HAT C-terminal dimerisation domain-containing protein</fullName>
    </recommendedName>
</protein>
<dbReference type="InterPro" id="IPR008906">
    <property type="entry name" value="HATC_C_dom"/>
</dbReference>
<proteinExistence type="predicted"/>
<keyword evidence="2" id="KW-0732">Signal</keyword>
<comment type="caution">
    <text evidence="4">The sequence shown here is derived from an EMBL/GenBank/DDBJ whole genome shotgun (WGS) entry which is preliminary data.</text>
</comment>